<evidence type="ECO:0000256" key="1">
    <source>
        <dbReference type="SAM" id="MobiDB-lite"/>
    </source>
</evidence>
<sequence>MLPLIPHYPRISKNPNNNNPNRSKKRKHKHQHDFKTNLQFQLCRHSMRRLREFSLRR</sequence>
<comment type="caution">
    <text evidence="2">The sequence shown here is derived from an EMBL/GenBank/DDBJ whole genome shotgun (WGS) entry which is preliminary data.</text>
</comment>
<feature type="compositionally biased region" description="Basic residues" evidence="1">
    <location>
        <begin position="22"/>
        <end position="32"/>
    </location>
</feature>
<accession>A0AAV9E4D3</accession>
<dbReference type="Proteomes" id="UP001180020">
    <property type="component" value="Unassembled WGS sequence"/>
</dbReference>
<dbReference type="AlphaFoldDB" id="A0AAV9E4D3"/>
<gene>
    <name evidence="2" type="ORF">QJS10_CPA09g01403</name>
</gene>
<proteinExistence type="predicted"/>
<reference evidence="2" key="2">
    <citation type="submission" date="2023-06" db="EMBL/GenBank/DDBJ databases">
        <authorList>
            <person name="Ma L."/>
            <person name="Liu K.-W."/>
            <person name="Li Z."/>
            <person name="Hsiao Y.-Y."/>
            <person name="Qi Y."/>
            <person name="Fu T."/>
            <person name="Tang G."/>
            <person name="Zhang D."/>
            <person name="Sun W.-H."/>
            <person name="Liu D.-K."/>
            <person name="Li Y."/>
            <person name="Chen G.-Z."/>
            <person name="Liu X.-D."/>
            <person name="Liao X.-Y."/>
            <person name="Jiang Y.-T."/>
            <person name="Yu X."/>
            <person name="Hao Y."/>
            <person name="Huang J."/>
            <person name="Zhao X.-W."/>
            <person name="Ke S."/>
            <person name="Chen Y.-Y."/>
            <person name="Wu W.-L."/>
            <person name="Hsu J.-L."/>
            <person name="Lin Y.-F."/>
            <person name="Huang M.-D."/>
            <person name="Li C.-Y."/>
            <person name="Huang L."/>
            <person name="Wang Z.-W."/>
            <person name="Zhao X."/>
            <person name="Zhong W.-Y."/>
            <person name="Peng D.-H."/>
            <person name="Ahmad S."/>
            <person name="Lan S."/>
            <person name="Zhang J.-S."/>
            <person name="Tsai W.-C."/>
            <person name="Van De Peer Y."/>
            <person name="Liu Z.-J."/>
        </authorList>
    </citation>
    <scope>NUCLEOTIDE SEQUENCE</scope>
    <source>
        <strain evidence="2">CP</strain>
        <tissue evidence="2">Leaves</tissue>
    </source>
</reference>
<keyword evidence="3" id="KW-1185">Reference proteome</keyword>
<feature type="region of interest" description="Disordered" evidence="1">
    <location>
        <begin position="1"/>
        <end position="37"/>
    </location>
</feature>
<reference evidence="2" key="1">
    <citation type="journal article" date="2023" name="Nat. Commun.">
        <title>Diploid and tetraploid genomes of Acorus and the evolution of monocots.</title>
        <authorList>
            <person name="Ma L."/>
            <person name="Liu K.W."/>
            <person name="Li Z."/>
            <person name="Hsiao Y.Y."/>
            <person name="Qi Y."/>
            <person name="Fu T."/>
            <person name="Tang G.D."/>
            <person name="Zhang D."/>
            <person name="Sun W.H."/>
            <person name="Liu D.K."/>
            <person name="Li Y."/>
            <person name="Chen G.Z."/>
            <person name="Liu X.D."/>
            <person name="Liao X.Y."/>
            <person name="Jiang Y.T."/>
            <person name="Yu X."/>
            <person name="Hao Y."/>
            <person name="Huang J."/>
            <person name="Zhao X.W."/>
            <person name="Ke S."/>
            <person name="Chen Y.Y."/>
            <person name="Wu W.L."/>
            <person name="Hsu J.L."/>
            <person name="Lin Y.F."/>
            <person name="Huang M.D."/>
            <person name="Li C.Y."/>
            <person name="Huang L."/>
            <person name="Wang Z.W."/>
            <person name="Zhao X."/>
            <person name="Zhong W.Y."/>
            <person name="Peng D.H."/>
            <person name="Ahmad S."/>
            <person name="Lan S."/>
            <person name="Zhang J.S."/>
            <person name="Tsai W.C."/>
            <person name="Van de Peer Y."/>
            <person name="Liu Z.J."/>
        </authorList>
    </citation>
    <scope>NUCLEOTIDE SEQUENCE</scope>
    <source>
        <strain evidence="2">CP</strain>
    </source>
</reference>
<name>A0AAV9E4D3_ACOCL</name>
<evidence type="ECO:0000313" key="2">
    <source>
        <dbReference type="EMBL" id="KAK1308042.1"/>
    </source>
</evidence>
<organism evidence="2 3">
    <name type="scientific">Acorus calamus</name>
    <name type="common">Sweet flag</name>
    <dbReference type="NCBI Taxonomy" id="4465"/>
    <lineage>
        <taxon>Eukaryota</taxon>
        <taxon>Viridiplantae</taxon>
        <taxon>Streptophyta</taxon>
        <taxon>Embryophyta</taxon>
        <taxon>Tracheophyta</taxon>
        <taxon>Spermatophyta</taxon>
        <taxon>Magnoliopsida</taxon>
        <taxon>Liliopsida</taxon>
        <taxon>Acoraceae</taxon>
        <taxon>Acorus</taxon>
    </lineage>
</organism>
<evidence type="ECO:0000313" key="3">
    <source>
        <dbReference type="Proteomes" id="UP001180020"/>
    </source>
</evidence>
<protein>
    <submittedName>
        <fullName evidence="2">Uncharacterized protein</fullName>
    </submittedName>
</protein>
<feature type="compositionally biased region" description="Low complexity" evidence="1">
    <location>
        <begin position="12"/>
        <end position="21"/>
    </location>
</feature>
<dbReference type="EMBL" id="JAUJYO010000009">
    <property type="protein sequence ID" value="KAK1308042.1"/>
    <property type="molecule type" value="Genomic_DNA"/>
</dbReference>